<dbReference type="InterPro" id="IPR013538">
    <property type="entry name" value="ASHA1/2-like_C"/>
</dbReference>
<comment type="similarity">
    <text evidence="1">Belongs to the AHA1 family.</text>
</comment>
<proteinExistence type="inferred from homology"/>
<dbReference type="InterPro" id="IPR023393">
    <property type="entry name" value="START-like_dom_sf"/>
</dbReference>
<name>A0A5B2VEK9_9HYPH</name>
<dbReference type="RefSeq" id="WP_149818614.1">
    <property type="nucleotide sequence ID" value="NZ_VUOA01000025.1"/>
</dbReference>
<sequence length="159" mass="17296">MSRIPSDDEIAGTLVTACDLDAPPSTVWRALTTPEIVREWLGASDIRPEPGRPFGLDLPPERGGRIAGEVIEAVPFERLSMTWRSAEPDGADRAPDSRVTFELTPLREGGTHLRILHTVASAAVAAPRRVPARSLAQLRPGRRRPPAAMRPSLTLRRAA</sequence>
<feature type="domain" description="Activator of Hsp90 ATPase homologue 1/2-like C-terminal" evidence="3">
    <location>
        <begin position="21"/>
        <end position="120"/>
    </location>
</feature>
<keyword evidence="5" id="KW-1185">Reference proteome</keyword>
<protein>
    <submittedName>
        <fullName evidence="4">SRPBCC domain-containing protein</fullName>
    </submittedName>
</protein>
<dbReference type="Proteomes" id="UP000323142">
    <property type="component" value="Unassembled WGS sequence"/>
</dbReference>
<evidence type="ECO:0000313" key="5">
    <source>
        <dbReference type="Proteomes" id="UP000323142"/>
    </source>
</evidence>
<dbReference type="CDD" id="cd07814">
    <property type="entry name" value="SRPBCC_CalC_Aha1-like"/>
    <property type="match status" value="1"/>
</dbReference>
<dbReference type="AlphaFoldDB" id="A0A5B2VEK9"/>
<evidence type="ECO:0000313" key="4">
    <source>
        <dbReference type="EMBL" id="KAA2236617.1"/>
    </source>
</evidence>
<dbReference type="EMBL" id="VUOA01000025">
    <property type="protein sequence ID" value="KAA2236617.1"/>
    <property type="molecule type" value="Genomic_DNA"/>
</dbReference>
<organism evidence="4 5">
    <name type="scientific">Salinarimonas soli</name>
    <dbReference type="NCBI Taxonomy" id="1638099"/>
    <lineage>
        <taxon>Bacteria</taxon>
        <taxon>Pseudomonadati</taxon>
        <taxon>Pseudomonadota</taxon>
        <taxon>Alphaproteobacteria</taxon>
        <taxon>Hyphomicrobiales</taxon>
        <taxon>Salinarimonadaceae</taxon>
        <taxon>Salinarimonas</taxon>
    </lineage>
</organism>
<gene>
    <name evidence="4" type="ORF">F0L46_14205</name>
</gene>
<dbReference type="OrthoDB" id="9803476at2"/>
<reference evidence="4 5" key="2">
    <citation type="submission" date="2019-09" db="EMBL/GenBank/DDBJ databases">
        <authorList>
            <person name="Jin C."/>
        </authorList>
    </citation>
    <scope>NUCLEOTIDE SEQUENCE [LARGE SCALE GENOMIC DNA]</scope>
    <source>
        <strain evidence="4 5">BN140002</strain>
    </source>
</reference>
<feature type="region of interest" description="Disordered" evidence="2">
    <location>
        <begin position="133"/>
        <end position="159"/>
    </location>
</feature>
<reference evidence="4 5" key="1">
    <citation type="submission" date="2019-09" db="EMBL/GenBank/DDBJ databases">
        <title>Salinarimonas rosea gen. nov., sp. nov., a new member of the a-2 subgroup of the Proteobacteria.</title>
        <authorList>
            <person name="Liu J."/>
        </authorList>
    </citation>
    <scope>NUCLEOTIDE SEQUENCE [LARGE SCALE GENOMIC DNA]</scope>
    <source>
        <strain evidence="4 5">BN140002</strain>
    </source>
</reference>
<evidence type="ECO:0000256" key="2">
    <source>
        <dbReference type="SAM" id="MobiDB-lite"/>
    </source>
</evidence>
<dbReference type="Pfam" id="PF08327">
    <property type="entry name" value="AHSA1"/>
    <property type="match status" value="1"/>
</dbReference>
<dbReference type="SUPFAM" id="SSF55961">
    <property type="entry name" value="Bet v1-like"/>
    <property type="match status" value="1"/>
</dbReference>
<dbReference type="Gene3D" id="3.30.530.20">
    <property type="match status" value="1"/>
</dbReference>
<comment type="caution">
    <text evidence="4">The sequence shown here is derived from an EMBL/GenBank/DDBJ whole genome shotgun (WGS) entry which is preliminary data.</text>
</comment>
<evidence type="ECO:0000259" key="3">
    <source>
        <dbReference type="Pfam" id="PF08327"/>
    </source>
</evidence>
<accession>A0A5B2VEK9</accession>
<evidence type="ECO:0000256" key="1">
    <source>
        <dbReference type="ARBA" id="ARBA00006817"/>
    </source>
</evidence>